<proteinExistence type="predicted"/>
<reference evidence="1 2" key="1">
    <citation type="submission" date="2018-02" db="EMBL/GenBank/DDBJ databases">
        <authorList>
            <person name="Cohen D.B."/>
            <person name="Kent A.D."/>
        </authorList>
    </citation>
    <scope>NUCLEOTIDE SEQUENCE [LARGE SCALE GENOMIC DNA]</scope>
    <source>
        <strain evidence="1">1</strain>
    </source>
</reference>
<organism evidence="1 2">
    <name type="scientific">Micropruina glycogenica</name>
    <dbReference type="NCBI Taxonomy" id="75385"/>
    <lineage>
        <taxon>Bacteria</taxon>
        <taxon>Bacillati</taxon>
        <taxon>Actinomycetota</taxon>
        <taxon>Actinomycetes</taxon>
        <taxon>Propionibacteriales</taxon>
        <taxon>Nocardioidaceae</taxon>
        <taxon>Micropruina</taxon>
    </lineage>
</organism>
<dbReference type="RefSeq" id="WP_105185071.1">
    <property type="nucleotide sequence ID" value="NZ_BAAAGO010000065.1"/>
</dbReference>
<dbReference type="EMBL" id="LT985188">
    <property type="protein sequence ID" value="SPD85970.1"/>
    <property type="molecule type" value="Genomic_DNA"/>
</dbReference>
<dbReference type="OrthoDB" id="4244301at2"/>
<accession>A0A2N9JEI1</accession>
<dbReference type="AlphaFoldDB" id="A0A2N9JEI1"/>
<evidence type="ECO:0000313" key="2">
    <source>
        <dbReference type="Proteomes" id="UP000238164"/>
    </source>
</evidence>
<dbReference type="KEGG" id="mgg:MPLG2_0934"/>
<evidence type="ECO:0000313" key="1">
    <source>
        <dbReference type="EMBL" id="SPD85970.1"/>
    </source>
</evidence>
<keyword evidence="2" id="KW-1185">Reference proteome</keyword>
<gene>
    <name evidence="1" type="ORF">MPLG2_0934</name>
</gene>
<dbReference type="Proteomes" id="UP000238164">
    <property type="component" value="Chromosome 1"/>
</dbReference>
<name>A0A2N9JEI1_9ACTN</name>
<protein>
    <submittedName>
        <fullName evidence="1">TnpV protein</fullName>
    </submittedName>
</protein>
<sequence>MSSSPVWTRGGLSLRRFGLNRFGRFAWESWRVLAPTALAQIPDPNGHFSRLGETALAQWSDLWPELVEPDREGEDFHHKAGRIEAAKMQAEEMIRAELLVPPPEVQEADDEPGLLAEVVQAWQEVTTEDLER</sequence>